<protein>
    <submittedName>
        <fullName evidence="3">Alpha/beta hydrolase</fullName>
    </submittedName>
</protein>
<evidence type="ECO:0000313" key="2">
    <source>
        <dbReference type="EMBL" id="GAW72309.1"/>
    </source>
</evidence>
<dbReference type="Pfam" id="PF00561">
    <property type="entry name" value="Abhydrolase_1"/>
    <property type="match status" value="1"/>
</dbReference>
<dbReference type="GO" id="GO:0047372">
    <property type="term" value="F:monoacylglycerol lipase activity"/>
    <property type="evidence" value="ECO:0007669"/>
    <property type="project" value="TreeGrafter"/>
</dbReference>
<dbReference type="PANTHER" id="PTHR43798">
    <property type="entry name" value="MONOACYLGLYCEROL LIPASE"/>
    <property type="match status" value="1"/>
</dbReference>
<reference evidence="3 6" key="2">
    <citation type="submission" date="2017-04" db="EMBL/GenBank/DDBJ databases">
        <title>Kefir bacterial isolates.</title>
        <authorList>
            <person name="Kim Y."/>
            <person name="Blasche S."/>
            <person name="Patil K.R."/>
        </authorList>
    </citation>
    <scope>NUCLEOTIDE SEQUENCE [LARGE SCALE GENOMIC DNA]</scope>
    <source>
        <strain evidence="3 6">OG2</strain>
    </source>
</reference>
<dbReference type="InterPro" id="IPR050266">
    <property type="entry name" value="AB_hydrolase_sf"/>
</dbReference>
<evidence type="ECO:0000313" key="5">
    <source>
        <dbReference type="Proteomes" id="UP000214739"/>
    </source>
</evidence>
<evidence type="ECO:0000259" key="1">
    <source>
        <dbReference type="Pfam" id="PF00561"/>
    </source>
</evidence>
<evidence type="ECO:0000313" key="4">
    <source>
        <dbReference type="EMBL" id="TDG94701.1"/>
    </source>
</evidence>
<reference evidence="2 5" key="1">
    <citation type="journal article" date="2017" name="Biosci Microbiota Food Health">
        <title>Genomic characterization reconfirms the taxonomic status of Lactobacillus parakefiri.</title>
        <authorList>
            <person name="Tanizawa Y."/>
            <person name="Kobayashi H."/>
            <person name="Kaminuma E."/>
            <person name="Sakamoto M."/>
            <person name="Ohkuma M."/>
            <person name="Nakamura Y."/>
            <person name="Arita M."/>
            <person name="Tohno M."/>
        </authorList>
    </citation>
    <scope>NUCLEOTIDE SEQUENCE [LARGE SCALE GENOMIC DNA]</scope>
    <source>
        <strain evidence="2 5">JCM 8573</strain>
    </source>
</reference>
<dbReference type="EMBL" id="PUFL01000013">
    <property type="protein sequence ID" value="TDG94701.1"/>
    <property type="molecule type" value="Genomic_DNA"/>
</dbReference>
<proteinExistence type="predicted"/>
<name>A0A269YRK7_9LACO</name>
<evidence type="ECO:0000313" key="6">
    <source>
        <dbReference type="Proteomes" id="UP000216802"/>
    </source>
</evidence>
<evidence type="ECO:0000313" key="3">
    <source>
        <dbReference type="EMBL" id="PAK87236.1"/>
    </source>
</evidence>
<reference evidence="4" key="4">
    <citation type="submission" date="2019-02" db="EMBL/GenBank/DDBJ databases">
        <authorList>
            <person name="Buron G."/>
            <person name="Chaylann A."/>
            <person name="Dolejs I."/>
            <person name="Forster J."/>
            <person name="Miks M.H."/>
        </authorList>
    </citation>
    <scope>NUCLEOTIDE SEQUENCE</scope>
    <source>
        <strain evidence="4">DSM 10551</strain>
    </source>
</reference>
<dbReference type="GO" id="GO:0016020">
    <property type="term" value="C:membrane"/>
    <property type="evidence" value="ECO:0007669"/>
    <property type="project" value="TreeGrafter"/>
</dbReference>
<keyword evidence="3" id="KW-0378">Hydrolase</keyword>
<organism evidence="3 6">
    <name type="scientific">Lentilactobacillus parakefiri</name>
    <dbReference type="NCBI Taxonomy" id="152332"/>
    <lineage>
        <taxon>Bacteria</taxon>
        <taxon>Bacillati</taxon>
        <taxon>Bacillota</taxon>
        <taxon>Bacilli</taxon>
        <taxon>Lactobacillales</taxon>
        <taxon>Lactobacillaceae</taxon>
        <taxon>Lentilactobacillus</taxon>
    </lineage>
</organism>
<dbReference type="Gene3D" id="3.40.50.1820">
    <property type="entry name" value="alpha/beta hydrolase"/>
    <property type="match status" value="1"/>
</dbReference>
<sequence length="282" mass="31497">MKQTAEAYAKVINKFIKAANGVTYAYRELGEKSGVPLILFIHLSGNLDNWDPRVVDGLAKNHWVFTVDYQGVGLSDGTVTPSMASMAKDMVAFIKALNFDKVDILGFSMGGFVAQEVLEVAPKLVRKMILAGTGPRGGEEIENVMKISDRDSVKAIFTLTDVKTYLFFTRTANGKRKAKEFLNRLKERKTDRDKTISWKAYRAQLKAINEWGTAKPADLSKYQLPVLVANGDHDKMVPTPNSRDMAKRFPNGQLVIYSDAGHAGIFQYYTEFVNTANHFLDD</sequence>
<evidence type="ECO:0000313" key="7">
    <source>
        <dbReference type="Proteomes" id="UP000294668"/>
    </source>
</evidence>
<dbReference type="AlphaFoldDB" id="A0A269YRK7"/>
<dbReference type="InterPro" id="IPR000073">
    <property type="entry name" value="AB_hydrolase_1"/>
</dbReference>
<dbReference type="OrthoDB" id="9773293at2"/>
<dbReference type="SUPFAM" id="SSF53474">
    <property type="entry name" value="alpha/beta-Hydrolases"/>
    <property type="match status" value="1"/>
</dbReference>
<keyword evidence="7" id="KW-1185">Reference proteome</keyword>
<dbReference type="PRINTS" id="PR00111">
    <property type="entry name" value="ABHYDROLASE"/>
</dbReference>
<dbReference type="RefSeq" id="WP_057961444.1">
    <property type="nucleotide sequence ID" value="NZ_BAAAXO010000064.1"/>
</dbReference>
<feature type="domain" description="AB hydrolase-1" evidence="1">
    <location>
        <begin position="36"/>
        <end position="266"/>
    </location>
</feature>
<comment type="caution">
    <text evidence="3">The sequence shown here is derived from an EMBL/GenBank/DDBJ whole genome shotgun (WGS) entry which is preliminary data.</text>
</comment>
<accession>A0A269YRK7</accession>
<dbReference type="Proteomes" id="UP000216802">
    <property type="component" value="Unassembled WGS sequence"/>
</dbReference>
<dbReference type="Proteomes" id="UP000294668">
    <property type="component" value="Unassembled WGS sequence"/>
</dbReference>
<gene>
    <name evidence="3" type="ORF">B8W98_01830</name>
    <name evidence="4" type="ORF">C5L28_000986</name>
    <name evidence="2" type="ORF">LPKJCM_01422</name>
</gene>
<dbReference type="GO" id="GO:0046464">
    <property type="term" value="P:acylglycerol catabolic process"/>
    <property type="evidence" value="ECO:0007669"/>
    <property type="project" value="TreeGrafter"/>
</dbReference>
<reference evidence="4 7" key="3">
    <citation type="journal article" date="2019" name="Appl. Microbiol. Biotechnol.">
        <title>Uncovering carbohydrate metabolism through a genotype-phenotype association study of 56 lactic acid bacteria genomes.</title>
        <authorList>
            <person name="Buron-Moles G."/>
            <person name="Chailyan A."/>
            <person name="Dolejs I."/>
            <person name="Forster J."/>
            <person name="Miks M.H."/>
        </authorList>
    </citation>
    <scope>NUCLEOTIDE SEQUENCE [LARGE SCALE GENOMIC DNA]</scope>
    <source>
        <strain evidence="4 7">DSM 10551</strain>
    </source>
</reference>
<dbReference type="Proteomes" id="UP000214739">
    <property type="component" value="Unassembled WGS sequence"/>
</dbReference>
<dbReference type="InterPro" id="IPR029058">
    <property type="entry name" value="AB_hydrolase_fold"/>
</dbReference>
<dbReference type="EMBL" id="BDGB01000065">
    <property type="protein sequence ID" value="GAW72309.1"/>
    <property type="molecule type" value="Genomic_DNA"/>
</dbReference>
<dbReference type="PANTHER" id="PTHR43798:SF5">
    <property type="entry name" value="MONOACYLGLYCEROL LIPASE ABHD6"/>
    <property type="match status" value="1"/>
</dbReference>
<dbReference type="EMBL" id="NCXI01000007">
    <property type="protein sequence ID" value="PAK87236.1"/>
    <property type="molecule type" value="Genomic_DNA"/>
</dbReference>